<dbReference type="InterPro" id="IPR027417">
    <property type="entry name" value="P-loop_NTPase"/>
</dbReference>
<keyword evidence="11" id="KW-1185">Reference proteome</keyword>
<dbReference type="Pfam" id="PF16886">
    <property type="entry name" value="ATP-synt_ab_Xtn"/>
    <property type="match status" value="1"/>
</dbReference>
<dbReference type="GO" id="GO:0006754">
    <property type="term" value="P:ATP biosynthetic process"/>
    <property type="evidence" value="ECO:0007669"/>
    <property type="project" value="UniProtKB-KW"/>
</dbReference>
<dbReference type="Gene3D" id="3.40.50.300">
    <property type="entry name" value="P-loop containing nucleotide triphosphate hydrolases"/>
    <property type="match status" value="1"/>
</dbReference>
<comment type="similarity">
    <text evidence="1">Belongs to the ATPase alpha/beta chains family.</text>
</comment>
<keyword evidence="2" id="KW-0813">Transport</keyword>
<keyword evidence="3" id="KW-0547">Nucleotide-binding</keyword>
<evidence type="ECO:0000256" key="4">
    <source>
        <dbReference type="ARBA" id="ARBA00022840"/>
    </source>
</evidence>
<evidence type="ECO:0000256" key="8">
    <source>
        <dbReference type="SAM" id="MobiDB-lite"/>
    </source>
</evidence>
<evidence type="ECO:0000256" key="6">
    <source>
        <dbReference type="ARBA" id="ARBA00023065"/>
    </source>
</evidence>
<dbReference type="InterPro" id="IPR003593">
    <property type="entry name" value="AAA+_ATPase"/>
</dbReference>
<dbReference type="Gene3D" id="1.10.1140.10">
    <property type="entry name" value="Bovine Mitochondrial F1-atpase, Atp Synthase Beta Chain, Chain D, domain 3"/>
    <property type="match status" value="1"/>
</dbReference>
<dbReference type="CDD" id="cd18111">
    <property type="entry name" value="ATP-synt_V_A-type_alpha_C"/>
    <property type="match status" value="1"/>
</dbReference>
<dbReference type="InterPro" id="IPR004100">
    <property type="entry name" value="ATPase_F1/V1/A1_a/bsu_N"/>
</dbReference>
<dbReference type="Pfam" id="PF22919">
    <property type="entry name" value="ATP-synt_VA_C"/>
    <property type="match status" value="1"/>
</dbReference>
<dbReference type="CDD" id="cd01134">
    <property type="entry name" value="V_A-ATPase_A"/>
    <property type="match status" value="1"/>
</dbReference>
<name>A0A117QC60_STRCK</name>
<organism evidence="10 11">
    <name type="scientific">Streptomyces corchorusii</name>
    <name type="common">Streptomyces chibaensis</name>
    <dbReference type="NCBI Taxonomy" id="1903"/>
    <lineage>
        <taxon>Bacteria</taxon>
        <taxon>Bacillati</taxon>
        <taxon>Actinomycetota</taxon>
        <taxon>Actinomycetes</taxon>
        <taxon>Kitasatosporales</taxon>
        <taxon>Streptomycetaceae</taxon>
        <taxon>Streptomyces</taxon>
    </lineage>
</organism>
<dbReference type="InterPro" id="IPR023366">
    <property type="entry name" value="ATP_synth_asu-like_sf"/>
</dbReference>
<gene>
    <name evidence="10" type="ORF">AQJ11_29145</name>
</gene>
<dbReference type="Pfam" id="PF00006">
    <property type="entry name" value="ATP-synt_ab"/>
    <property type="match status" value="1"/>
</dbReference>
<keyword evidence="5" id="KW-1278">Translocase</keyword>
<feature type="compositionally biased region" description="Polar residues" evidence="8">
    <location>
        <begin position="1"/>
        <end position="23"/>
    </location>
</feature>
<dbReference type="InterPro" id="IPR000194">
    <property type="entry name" value="ATPase_F1/V1/A1_a/bsu_nucl-bd"/>
</dbReference>
<dbReference type="AlphaFoldDB" id="A0A117QC60"/>
<dbReference type="Proteomes" id="UP000053398">
    <property type="component" value="Unassembled WGS sequence"/>
</dbReference>
<protein>
    <submittedName>
        <fullName evidence="10">ATPase</fullName>
    </submittedName>
</protein>
<evidence type="ECO:0000259" key="9">
    <source>
        <dbReference type="SMART" id="SM00382"/>
    </source>
</evidence>
<keyword evidence="6" id="KW-0406">Ion transport</keyword>
<dbReference type="NCBIfam" id="NF003220">
    <property type="entry name" value="PRK04192.1"/>
    <property type="match status" value="1"/>
</dbReference>
<evidence type="ECO:0000256" key="2">
    <source>
        <dbReference type="ARBA" id="ARBA00022448"/>
    </source>
</evidence>
<evidence type="ECO:0000256" key="7">
    <source>
        <dbReference type="ARBA" id="ARBA00023310"/>
    </source>
</evidence>
<dbReference type="PANTHER" id="PTHR43607:SF1">
    <property type="entry name" value="H(+)-TRANSPORTING TWO-SECTOR ATPASE"/>
    <property type="match status" value="1"/>
</dbReference>
<keyword evidence="4" id="KW-0067">ATP-binding</keyword>
<sequence>MTSVGNPSSGSSDTRTPPQSTSGAAPDGADRPRILRVAGPLVEITCPPTVAMHDLVVLGTARLSGEVVAIHGDTATIEAYEYTGGLAPGHPAEPQGRPLSVRLAPDLLGGVFDGLLRPLAGIGDLLTAGGPMTGEPDRRAWSFTPRVAAGASAAAGDVLGEIGAGVPLLLLVPLDLSGEVTWVAAGGDHRSTDVLAVVGGQEVRMAQSWPVRRPRPVARRLSADVPLNTGQRAVDLLFPVARGSTVAVPGGFGTGKTMLLQQIAKWCDADVIVYVGCGERGNEMADVIEELEELTDPRTGGRLAERTVTIANTSNMPMMAREAGVHTGATVAEYFRDMGLDVVLIADSTSRWAEALREFASRMGELPAEEGYPAGLASQLAAFYERAAAVRTLGGATGSVTVIGAVSPPGGDRAEPVTAHTERFVRCLWSLDRDLAYARHYPAVSWSESFSRDATTLAAAHARAGDADWAERRGRVARQLAEADRLADLVELVGITALPPRERISVLAGRLLREAAIQQNALSPADAYSAPEKTAALVEAVLTVIDRCLELVDSGIPADAVEAVDFTPLLRARETAGPAETAPVAAARDTVLARLREAA</sequence>
<dbReference type="InterPro" id="IPR031686">
    <property type="entry name" value="ATP-synth_a_Xtn"/>
</dbReference>
<dbReference type="SUPFAM" id="SSF47917">
    <property type="entry name" value="C-terminal domain of alpha and beta subunits of F1 ATP synthase"/>
    <property type="match status" value="1"/>
</dbReference>
<evidence type="ECO:0000256" key="1">
    <source>
        <dbReference type="ARBA" id="ARBA00008936"/>
    </source>
</evidence>
<dbReference type="Gene3D" id="2.40.50.100">
    <property type="match status" value="1"/>
</dbReference>
<reference evidence="10 11" key="1">
    <citation type="submission" date="2015-10" db="EMBL/GenBank/DDBJ databases">
        <title>Draft genome sequence of Streptomyces corchorusii DSM 40340, type strain for the species Streptomyces corchorusii.</title>
        <authorList>
            <person name="Ruckert C."/>
            <person name="Winkler A."/>
            <person name="Kalinowski J."/>
            <person name="Kampfer P."/>
            <person name="Glaeser S."/>
        </authorList>
    </citation>
    <scope>NUCLEOTIDE SEQUENCE [LARGE SCALE GENOMIC DNA]</scope>
    <source>
        <strain evidence="10 11">DSM 40340</strain>
    </source>
</reference>
<dbReference type="SMART" id="SM00382">
    <property type="entry name" value="AAA"/>
    <property type="match status" value="1"/>
</dbReference>
<proteinExistence type="inferred from homology"/>
<evidence type="ECO:0000313" key="10">
    <source>
        <dbReference type="EMBL" id="KUN20278.1"/>
    </source>
</evidence>
<dbReference type="GO" id="GO:0046961">
    <property type="term" value="F:proton-transporting ATPase activity, rotational mechanism"/>
    <property type="evidence" value="ECO:0007669"/>
    <property type="project" value="InterPro"/>
</dbReference>
<feature type="domain" description="AAA+ ATPase" evidence="9">
    <location>
        <begin position="242"/>
        <end position="435"/>
    </location>
</feature>
<dbReference type="InterPro" id="IPR022878">
    <property type="entry name" value="V-ATPase_asu"/>
</dbReference>
<evidence type="ECO:0000256" key="5">
    <source>
        <dbReference type="ARBA" id="ARBA00022967"/>
    </source>
</evidence>
<evidence type="ECO:0000313" key="11">
    <source>
        <dbReference type="Proteomes" id="UP000053398"/>
    </source>
</evidence>
<dbReference type="SUPFAM" id="SSF52540">
    <property type="entry name" value="P-loop containing nucleoside triphosphate hydrolases"/>
    <property type="match status" value="1"/>
</dbReference>
<dbReference type="Gene3D" id="2.40.30.20">
    <property type="match status" value="1"/>
</dbReference>
<feature type="region of interest" description="Disordered" evidence="8">
    <location>
        <begin position="1"/>
        <end position="32"/>
    </location>
</feature>
<keyword evidence="7" id="KW-0066">ATP synthesis</keyword>
<dbReference type="InterPro" id="IPR055190">
    <property type="entry name" value="ATP-synt_VA_C"/>
</dbReference>
<dbReference type="GO" id="GO:0005524">
    <property type="term" value="F:ATP binding"/>
    <property type="evidence" value="ECO:0007669"/>
    <property type="project" value="UniProtKB-KW"/>
</dbReference>
<dbReference type="RefSeq" id="WP_059265279.1">
    <property type="nucleotide sequence ID" value="NZ_KQ948362.1"/>
</dbReference>
<dbReference type="Pfam" id="PF02874">
    <property type="entry name" value="ATP-synt_ab_N"/>
    <property type="match status" value="1"/>
</dbReference>
<dbReference type="EMBL" id="LMWP01000035">
    <property type="protein sequence ID" value="KUN20278.1"/>
    <property type="molecule type" value="Genomic_DNA"/>
</dbReference>
<comment type="caution">
    <text evidence="10">The sequence shown here is derived from an EMBL/GenBank/DDBJ whole genome shotgun (WGS) entry which is preliminary data.</text>
</comment>
<evidence type="ECO:0000256" key="3">
    <source>
        <dbReference type="ARBA" id="ARBA00022741"/>
    </source>
</evidence>
<dbReference type="PANTHER" id="PTHR43607">
    <property type="entry name" value="V-TYPE PROTON ATPASE CATALYTIC SUBUNIT A"/>
    <property type="match status" value="1"/>
</dbReference>
<dbReference type="InterPro" id="IPR024034">
    <property type="entry name" value="ATPase_F1/V1_b/a_C"/>
</dbReference>
<accession>A0A117QC60</accession>